<dbReference type="InterPro" id="IPR051532">
    <property type="entry name" value="Ester_Hydrolysis_Enzymes"/>
</dbReference>
<dbReference type="GeneID" id="17356389"/>
<evidence type="ECO:0000259" key="3">
    <source>
        <dbReference type="Pfam" id="PF13472"/>
    </source>
</evidence>
<feature type="transmembrane region" description="Helical" evidence="2">
    <location>
        <begin position="25"/>
        <end position="42"/>
    </location>
</feature>
<dbReference type="SUPFAM" id="SSF52266">
    <property type="entry name" value="SGNH hydrolase"/>
    <property type="match status" value="1"/>
</dbReference>
<reference evidence="4 5" key="1">
    <citation type="journal article" date="2010" name="Plant Cell">
        <title>The Chlorella variabilis NC64A genome reveals adaptation to photosymbiosis, coevolution with viruses, and cryptic sex.</title>
        <authorList>
            <person name="Blanc G."/>
            <person name="Duncan G."/>
            <person name="Agarkova I."/>
            <person name="Borodovsky M."/>
            <person name="Gurnon J."/>
            <person name="Kuo A."/>
            <person name="Lindquist E."/>
            <person name="Lucas S."/>
            <person name="Pangilinan J."/>
            <person name="Polle J."/>
            <person name="Salamov A."/>
            <person name="Terry A."/>
            <person name="Yamada T."/>
            <person name="Dunigan D.D."/>
            <person name="Grigoriev I.V."/>
            <person name="Claverie J.M."/>
            <person name="Van Etten J.L."/>
        </authorList>
    </citation>
    <scope>NUCLEOTIDE SEQUENCE [LARGE SCALE GENOMIC DNA]</scope>
    <source>
        <strain evidence="4 5">NC64A</strain>
    </source>
</reference>
<evidence type="ECO:0000313" key="5">
    <source>
        <dbReference type="Proteomes" id="UP000008141"/>
    </source>
</evidence>
<feature type="region of interest" description="Disordered" evidence="1">
    <location>
        <begin position="217"/>
        <end position="238"/>
    </location>
</feature>
<evidence type="ECO:0000256" key="1">
    <source>
        <dbReference type="SAM" id="MobiDB-lite"/>
    </source>
</evidence>
<proteinExistence type="predicted"/>
<dbReference type="AlphaFoldDB" id="E1ZAP6"/>
<name>E1ZAP6_CHLVA</name>
<evidence type="ECO:0000256" key="2">
    <source>
        <dbReference type="SAM" id="Phobius"/>
    </source>
</evidence>
<dbReference type="PANTHER" id="PTHR30383">
    <property type="entry name" value="THIOESTERASE 1/PROTEASE 1/LYSOPHOSPHOLIPASE L1"/>
    <property type="match status" value="1"/>
</dbReference>
<dbReference type="Proteomes" id="UP000008141">
    <property type="component" value="Unassembled WGS sequence"/>
</dbReference>
<dbReference type="OrthoDB" id="505607at2759"/>
<gene>
    <name evidence="4" type="ORF">CHLNCDRAFT_143901</name>
</gene>
<dbReference type="GO" id="GO:0004622">
    <property type="term" value="F:phosphatidylcholine lysophospholipase activity"/>
    <property type="evidence" value="ECO:0007669"/>
    <property type="project" value="TreeGrafter"/>
</dbReference>
<sequence length="448" mass="47824">MEPCIPGSDKSARRPWPWPSHWNPATVPCAFAALLVLAFLALEASRMTAADRAAAVELGPYCSGGSEAVEGWGPIELQPQDAAGDDAGDAGEGMLPMLLNATLAAFLERHWEQGSATAGSGWVPCGEQEMQVAVAGCARAANESQVQELLLWANFSCPGFQDTAGVKASIMLPLEAGSWGEGVADGMEVEVEVLFTDVQAGGGSGLVPAGASARAQEAGPVRSAPLPAGPEWERGPEAKGAGEWKAYSKKHQRINAGMVAQANASATWYDLVLYGDSLTWYIEREGFEAWHTRYFSPANGWGPTAAIGVGGNELADLMWRLAEGGEVPAIDPKVVVLLVGINDLFAHHPLDQTAQRMAFLLDWLRAGLPRSRLVLLALLPNAGVDTAHMNERYARVAAQRGVTFLPCAQSIDPHDKYWLYDGTHPKPPAQEELMRCLEPAAKALLAQR</sequence>
<organism evidence="5">
    <name type="scientific">Chlorella variabilis</name>
    <name type="common">Green alga</name>
    <dbReference type="NCBI Taxonomy" id="554065"/>
    <lineage>
        <taxon>Eukaryota</taxon>
        <taxon>Viridiplantae</taxon>
        <taxon>Chlorophyta</taxon>
        <taxon>core chlorophytes</taxon>
        <taxon>Trebouxiophyceae</taxon>
        <taxon>Chlorellales</taxon>
        <taxon>Chlorellaceae</taxon>
        <taxon>Chlorella clade</taxon>
        <taxon>Chlorella</taxon>
    </lineage>
</organism>
<dbReference type="EMBL" id="GL433840">
    <property type="protein sequence ID" value="EFN57298.1"/>
    <property type="molecule type" value="Genomic_DNA"/>
</dbReference>
<dbReference type="Pfam" id="PF13472">
    <property type="entry name" value="Lipase_GDSL_2"/>
    <property type="match status" value="1"/>
</dbReference>
<dbReference type="Gene3D" id="3.40.50.1110">
    <property type="entry name" value="SGNH hydrolase"/>
    <property type="match status" value="1"/>
</dbReference>
<dbReference type="InParanoid" id="E1ZAP6"/>
<dbReference type="KEGG" id="cvr:CHLNCDRAFT_143901"/>
<dbReference type="InterPro" id="IPR036514">
    <property type="entry name" value="SGNH_hydro_sf"/>
</dbReference>
<dbReference type="PANTHER" id="PTHR30383:SF5">
    <property type="entry name" value="SGNH HYDROLASE-TYPE ESTERASE DOMAIN-CONTAINING PROTEIN"/>
    <property type="match status" value="1"/>
</dbReference>
<dbReference type="RefSeq" id="XP_005849400.1">
    <property type="nucleotide sequence ID" value="XM_005849338.1"/>
</dbReference>
<keyword evidence="2" id="KW-0472">Membrane</keyword>
<keyword evidence="5" id="KW-1185">Reference proteome</keyword>
<accession>E1ZAP6</accession>
<keyword evidence="2" id="KW-1133">Transmembrane helix</keyword>
<evidence type="ECO:0000313" key="4">
    <source>
        <dbReference type="EMBL" id="EFN57298.1"/>
    </source>
</evidence>
<protein>
    <submittedName>
        <fullName evidence="4">Expressed protein</fullName>
    </submittedName>
</protein>
<feature type="domain" description="SGNH hydrolase-type esterase" evidence="3">
    <location>
        <begin position="274"/>
        <end position="427"/>
    </location>
</feature>
<dbReference type="InterPro" id="IPR013830">
    <property type="entry name" value="SGNH_hydro"/>
</dbReference>
<keyword evidence="2" id="KW-0812">Transmembrane</keyword>